<dbReference type="CDD" id="cd01650">
    <property type="entry name" value="RT_nLTR_like"/>
    <property type="match status" value="1"/>
</dbReference>
<reference evidence="2" key="1">
    <citation type="journal article" date="2016" name="Sci. Rep.">
        <title>Molecular characterization of firefly nuptial gifts: a multi-omics approach sheds light on postcopulatory sexual selection.</title>
        <authorList>
            <person name="Al-Wathiqui N."/>
            <person name="Fallon T.R."/>
            <person name="South A."/>
            <person name="Weng J.K."/>
            <person name="Lewis S.M."/>
        </authorList>
    </citation>
    <scope>NUCLEOTIDE SEQUENCE</scope>
</reference>
<dbReference type="AlphaFoldDB" id="A0A1Y1M3K6"/>
<feature type="domain" description="Reverse transcriptase" evidence="1">
    <location>
        <begin position="19"/>
        <end position="207"/>
    </location>
</feature>
<dbReference type="InterPro" id="IPR043502">
    <property type="entry name" value="DNA/RNA_pol_sf"/>
</dbReference>
<dbReference type="SUPFAM" id="SSF56672">
    <property type="entry name" value="DNA/RNA polymerases"/>
    <property type="match status" value="1"/>
</dbReference>
<dbReference type="InterPro" id="IPR000477">
    <property type="entry name" value="RT_dom"/>
</dbReference>
<evidence type="ECO:0000259" key="1">
    <source>
        <dbReference type="PROSITE" id="PS50878"/>
    </source>
</evidence>
<dbReference type="GO" id="GO:0071897">
    <property type="term" value="P:DNA biosynthetic process"/>
    <property type="evidence" value="ECO:0007669"/>
    <property type="project" value="UniProtKB-ARBA"/>
</dbReference>
<accession>A0A1Y1M3K6</accession>
<evidence type="ECO:0000313" key="2">
    <source>
        <dbReference type="EMBL" id="JAV78885.1"/>
    </source>
</evidence>
<organism evidence="2">
    <name type="scientific">Photinus pyralis</name>
    <name type="common">Common eastern firefly</name>
    <name type="synonym">Lampyris pyralis</name>
    <dbReference type="NCBI Taxonomy" id="7054"/>
    <lineage>
        <taxon>Eukaryota</taxon>
        <taxon>Metazoa</taxon>
        <taxon>Ecdysozoa</taxon>
        <taxon>Arthropoda</taxon>
        <taxon>Hexapoda</taxon>
        <taxon>Insecta</taxon>
        <taxon>Pterygota</taxon>
        <taxon>Neoptera</taxon>
        <taxon>Endopterygota</taxon>
        <taxon>Coleoptera</taxon>
        <taxon>Polyphaga</taxon>
        <taxon>Elateriformia</taxon>
        <taxon>Elateroidea</taxon>
        <taxon>Lampyridae</taxon>
        <taxon>Lampyrinae</taxon>
        <taxon>Photinus</taxon>
    </lineage>
</organism>
<proteinExistence type="predicted"/>
<protein>
    <recommendedName>
        <fullName evidence="1">Reverse transcriptase domain-containing protein</fullName>
    </recommendedName>
</protein>
<sequence>MSLNRRCIVFFNRVSFYLQRRIRHCNPSEWKKAVVVPIPKPGKDPLLPKHYRPISLTSCLGKLLEKLVNRRLQSFLESNDTLVSYQTGFRQGRSTIDHLVKLSDNILRAFDNREFVAVLPKYNLRGNLPKFVRSFLQDRRFVVRVGNTYSQEYILENGVPQGSTLSCSLFAIAINQIASRVAEEVDKCLYVDDLMICLAGKTVGTVV</sequence>
<dbReference type="PROSITE" id="PS50878">
    <property type="entry name" value="RT_POL"/>
    <property type="match status" value="1"/>
</dbReference>
<dbReference type="EMBL" id="GEZM01043720">
    <property type="protein sequence ID" value="JAV78885.1"/>
    <property type="molecule type" value="Transcribed_RNA"/>
</dbReference>
<name>A0A1Y1M3K6_PHOPY</name>
<dbReference type="PANTHER" id="PTHR19446">
    <property type="entry name" value="REVERSE TRANSCRIPTASES"/>
    <property type="match status" value="1"/>
</dbReference>
<dbReference type="Pfam" id="PF00078">
    <property type="entry name" value="RVT_1"/>
    <property type="match status" value="1"/>
</dbReference>